<dbReference type="InterPro" id="IPR043128">
    <property type="entry name" value="Rev_trsase/Diguanyl_cyclase"/>
</dbReference>
<keyword evidence="4" id="KW-0547">Nucleotide-binding</keyword>
<organism evidence="7">
    <name type="scientific">Pear alphapartitivirus</name>
    <dbReference type="NCBI Taxonomy" id="1968821"/>
    <lineage>
        <taxon>Viruses</taxon>
        <taxon>Riboviria</taxon>
        <taxon>Orthornavirae</taxon>
        <taxon>Pisuviricota</taxon>
        <taxon>Duplopiviricetes</taxon>
        <taxon>Durnavirales</taxon>
        <taxon>Partitiviridae</taxon>
        <taxon>Alphapartitivirus</taxon>
    </lineage>
</organism>
<dbReference type="Gene3D" id="3.30.70.270">
    <property type="match status" value="1"/>
</dbReference>
<dbReference type="GO" id="GO:0003968">
    <property type="term" value="F:RNA-directed RNA polymerase activity"/>
    <property type="evidence" value="ECO:0007669"/>
    <property type="project" value="UniProtKB-KW"/>
</dbReference>
<keyword evidence="1 7" id="KW-0696">RNA-directed RNA polymerase</keyword>
<evidence type="ECO:0000256" key="3">
    <source>
        <dbReference type="ARBA" id="ARBA00022695"/>
    </source>
</evidence>
<evidence type="ECO:0000256" key="4">
    <source>
        <dbReference type="ARBA" id="ARBA00022741"/>
    </source>
</evidence>
<dbReference type="GO" id="GO:0003723">
    <property type="term" value="F:RNA binding"/>
    <property type="evidence" value="ECO:0007669"/>
    <property type="project" value="InterPro"/>
</dbReference>
<dbReference type="GO" id="GO:0000166">
    <property type="term" value="F:nucleotide binding"/>
    <property type="evidence" value="ECO:0007669"/>
    <property type="project" value="UniProtKB-KW"/>
</dbReference>
<dbReference type="InterPro" id="IPR001205">
    <property type="entry name" value="RNA-dir_pol_C"/>
</dbReference>
<dbReference type="Pfam" id="PF00680">
    <property type="entry name" value="RdRP_1"/>
    <property type="match status" value="1"/>
</dbReference>
<accession>A0A292GEH9</accession>
<name>A0A292GEH9_9VIRU</name>
<evidence type="ECO:0000313" key="7">
    <source>
        <dbReference type="EMBL" id="BBA66577.1"/>
    </source>
</evidence>
<dbReference type="GO" id="GO:0006351">
    <property type="term" value="P:DNA-templated transcription"/>
    <property type="evidence" value="ECO:0007669"/>
    <property type="project" value="InterPro"/>
</dbReference>
<proteinExistence type="predicted"/>
<evidence type="ECO:0000256" key="5">
    <source>
        <dbReference type="ARBA" id="ARBA00022953"/>
    </source>
</evidence>
<evidence type="ECO:0000256" key="1">
    <source>
        <dbReference type="ARBA" id="ARBA00022484"/>
    </source>
</evidence>
<sequence>MRNTVVVGNIPTLARPLHGNPDPGSNPAYGETVDHALRRYLSPEEFDTVVHGFRRSPWNQDALNDDIAKLNSLEHHVPKDEHYYRAIEHVRKLFSPEKKLRPVHFADLRHYPWQLSSNIGAPFASSKEWQSYVSDKFAKGHTATEVRDLFKEAHGIPLEPEVIDRRMTKRNLYNEMFLINRKNIHLIKDGRKTNDHGHDLRYWNTAFARQHLVEENDPDKVRLVFGAPSTLLMAELMFIWPLQVSLLSRGPESPMLWGYETITGGWSRLHTWANQALPRFESVVTLDWSRFDKDARHTVIQDIHTLVMRPMFDFENGYHPTKFYPETPGTNPTRLENLWNWMTNAILTTPLILPDGQVLKFVHSGIYSGYFQTQILDSMYNCVMIFTILSRMGFDIDKVAIKVQGDDSIFLLLAHYITIKDSFLPFFTTYAQHYFGSTVNIRKSEVLPSLEGAEVLKYRNHGTMPKRDELQLLAMLRHPERTSSLSSLMARAIGVAYANCGNYTRVYQICEDVYNFLAEGGFTPDPFGLPGGIRYRQNYVPSYVQIDIGQFPTYFDTVRHLQDPQRIILTDKHWPGSHFIGIPGKS</sequence>
<dbReference type="InterPro" id="IPR043502">
    <property type="entry name" value="DNA/RNA_pol_sf"/>
</dbReference>
<dbReference type="SUPFAM" id="SSF56672">
    <property type="entry name" value="DNA/RNA polymerases"/>
    <property type="match status" value="1"/>
</dbReference>
<dbReference type="EMBL" id="LC221826">
    <property type="protein sequence ID" value="BBA66577.1"/>
    <property type="molecule type" value="Genomic_RNA"/>
</dbReference>
<keyword evidence="3" id="KW-0548">Nucleotidyltransferase</keyword>
<keyword evidence="5" id="KW-0693">Viral RNA replication</keyword>
<keyword evidence="2" id="KW-0808">Transferase</keyword>
<evidence type="ECO:0000259" key="6">
    <source>
        <dbReference type="Pfam" id="PF00680"/>
    </source>
</evidence>
<reference evidence="7" key="1">
    <citation type="journal article" date="2018" name="Virus Genes">
        <title>A novel alphapartitivirus detected in Japanese pear.</title>
        <authorList>
            <person name="Osaki H."/>
            <person name="Sasaki A."/>
        </authorList>
    </citation>
    <scope>NUCLEOTIDE SEQUENCE</scope>
</reference>
<feature type="domain" description="RNA-directed RNA polymerase C-terminal" evidence="6">
    <location>
        <begin position="186"/>
        <end position="509"/>
    </location>
</feature>
<protein>
    <submittedName>
        <fullName evidence="7">RNA-dependent RNA polymerase</fullName>
    </submittedName>
</protein>
<evidence type="ECO:0000256" key="2">
    <source>
        <dbReference type="ARBA" id="ARBA00022679"/>
    </source>
</evidence>